<dbReference type="EMBL" id="BAOP01000011">
    <property type="protein sequence ID" value="GAC79574.1"/>
    <property type="molecule type" value="Genomic_DNA"/>
</dbReference>
<feature type="compositionally biased region" description="Gly residues" evidence="1">
    <location>
        <begin position="153"/>
        <end position="162"/>
    </location>
</feature>
<reference evidence="2 3" key="1">
    <citation type="submission" date="2013-02" db="EMBL/GenBank/DDBJ databases">
        <title>Whole genome shotgun sequence of Gordonia malaquae NBRC 108250.</title>
        <authorList>
            <person name="Yoshida I."/>
            <person name="Hosoyama A."/>
            <person name="Tsuchikane K."/>
            <person name="Ando Y."/>
            <person name="Baba S."/>
            <person name="Ohji S."/>
            <person name="Hamada M."/>
            <person name="Tamura T."/>
            <person name="Yamazoe A."/>
            <person name="Yamazaki S."/>
            <person name="Fujita N."/>
        </authorList>
    </citation>
    <scope>NUCLEOTIDE SEQUENCE [LARGE SCALE GENOMIC DNA]</scope>
    <source>
        <strain evidence="2 3">NBRC 108250</strain>
    </source>
</reference>
<protein>
    <submittedName>
        <fullName evidence="2">Uncharacterized protein</fullName>
    </submittedName>
</protein>
<gene>
    <name evidence="2" type="ORF">GM1_011_00010</name>
</gene>
<proteinExistence type="predicted"/>
<evidence type="ECO:0000256" key="1">
    <source>
        <dbReference type="SAM" id="MobiDB-lite"/>
    </source>
</evidence>
<dbReference type="eggNOG" id="COG3677">
    <property type="taxonomic scope" value="Bacteria"/>
</dbReference>
<feature type="non-terminal residue" evidence="2">
    <location>
        <position position="1"/>
    </location>
</feature>
<dbReference type="AlphaFoldDB" id="M3VEV4"/>
<organism evidence="2 3">
    <name type="scientific">Gordonia malaquae NBRC 108250</name>
    <dbReference type="NCBI Taxonomy" id="1223542"/>
    <lineage>
        <taxon>Bacteria</taxon>
        <taxon>Bacillati</taxon>
        <taxon>Actinomycetota</taxon>
        <taxon>Actinomycetes</taxon>
        <taxon>Mycobacteriales</taxon>
        <taxon>Gordoniaceae</taxon>
        <taxon>Gordonia</taxon>
    </lineage>
</organism>
<dbReference type="Proteomes" id="UP000035009">
    <property type="component" value="Unassembled WGS sequence"/>
</dbReference>
<evidence type="ECO:0000313" key="3">
    <source>
        <dbReference type="Proteomes" id="UP000035009"/>
    </source>
</evidence>
<evidence type="ECO:0000313" key="2">
    <source>
        <dbReference type="EMBL" id="GAC79574.1"/>
    </source>
</evidence>
<keyword evidence="3" id="KW-1185">Reference proteome</keyword>
<accession>M3VEV4</accession>
<comment type="caution">
    <text evidence="2">The sequence shown here is derived from an EMBL/GenBank/DDBJ whole genome shotgun (WGS) entry which is preliminary data.</text>
</comment>
<name>M3VEV4_GORML</name>
<feature type="region of interest" description="Disordered" evidence="1">
    <location>
        <begin position="119"/>
        <end position="162"/>
    </location>
</feature>
<sequence>FLRHRTYARTHTIRPTGVSDTSTWWYTHRDLRKTRGLFRRLIADEHLFTWIDPRLTDDDHRLPRTTSPLEGGPNKAIKDLFRTHRGLPADHARRAAEWKLNSLTAQPRDPWSLVRTEHYNPQSARPKRTPLEDEQIGPGGYGTDFSWEDGNGIQHGWGGRST</sequence>